<dbReference type="InterPro" id="IPR032710">
    <property type="entry name" value="NTF2-like_dom_sf"/>
</dbReference>
<dbReference type="Gene3D" id="3.10.450.50">
    <property type="match status" value="1"/>
</dbReference>
<dbReference type="GeneID" id="77476329"/>
<evidence type="ECO:0000259" key="1">
    <source>
        <dbReference type="Pfam" id="PF12680"/>
    </source>
</evidence>
<dbReference type="Pfam" id="PF12680">
    <property type="entry name" value="SnoaL_2"/>
    <property type="match status" value="1"/>
</dbReference>
<dbReference type="PANTHER" id="PTHR41252:SF1">
    <property type="entry name" value="BLR2505 PROTEIN"/>
    <property type="match status" value="1"/>
</dbReference>
<protein>
    <submittedName>
        <fullName evidence="2">Nuclear transport factor 2 family protein</fullName>
    </submittedName>
</protein>
<dbReference type="Proteomes" id="UP000478836">
    <property type="component" value="Unassembled WGS sequence"/>
</dbReference>
<dbReference type="EMBL" id="WAAO01000002">
    <property type="protein sequence ID" value="KAB1864020.1"/>
    <property type="molecule type" value="Genomic_DNA"/>
</dbReference>
<evidence type="ECO:0000313" key="3">
    <source>
        <dbReference type="Proteomes" id="UP000478836"/>
    </source>
</evidence>
<dbReference type="RefSeq" id="WP_124895073.1">
    <property type="nucleotide sequence ID" value="NZ_CBDRDE010000001.1"/>
</dbReference>
<accession>A0ABQ6V416</accession>
<name>A0ABQ6V416_9MICO</name>
<organism evidence="2 3">
    <name type="scientific">Microbacterium algeriense</name>
    <dbReference type="NCBI Taxonomy" id="2615184"/>
    <lineage>
        <taxon>Bacteria</taxon>
        <taxon>Bacillati</taxon>
        <taxon>Actinomycetota</taxon>
        <taxon>Actinomycetes</taxon>
        <taxon>Micrococcales</taxon>
        <taxon>Microbacteriaceae</taxon>
        <taxon>Microbacterium</taxon>
    </lineage>
</organism>
<dbReference type="SUPFAM" id="SSF54427">
    <property type="entry name" value="NTF2-like"/>
    <property type="match status" value="1"/>
</dbReference>
<dbReference type="PANTHER" id="PTHR41252">
    <property type="entry name" value="BLR2505 PROTEIN"/>
    <property type="match status" value="1"/>
</dbReference>
<keyword evidence="3" id="KW-1185">Reference proteome</keyword>
<sequence length="140" mass="15071">MSNADLIREHYAANDRGDLDGMLAPFAADIQWTEAAGFPYAGTYIGPAAVAENVFGRIQEEWDDYTVAIDEVVDGGDVVVGIGTYSGTYKGTGRFFAARVAHVWRVADGEIVAFEQFTDTELVNRALRDPSTGSATQPSS</sequence>
<dbReference type="InterPro" id="IPR037401">
    <property type="entry name" value="SnoaL-like"/>
</dbReference>
<proteinExistence type="predicted"/>
<reference evidence="3" key="1">
    <citation type="submission" date="2019-09" db="EMBL/GenBank/DDBJ databases">
        <title>Whole genome sequencing of Microbacterium maritypicum.</title>
        <authorList>
            <person name="Lenchi N."/>
        </authorList>
    </citation>
    <scope>NUCLEOTIDE SEQUENCE [LARGE SCALE GENOMIC DNA]</scope>
    <source>
        <strain evidence="3">G1</strain>
    </source>
</reference>
<gene>
    <name evidence="2" type="ORF">F6A08_07690</name>
</gene>
<evidence type="ECO:0000313" key="2">
    <source>
        <dbReference type="EMBL" id="KAB1864020.1"/>
    </source>
</evidence>
<comment type="caution">
    <text evidence="2">The sequence shown here is derived from an EMBL/GenBank/DDBJ whole genome shotgun (WGS) entry which is preliminary data.</text>
</comment>
<feature type="domain" description="SnoaL-like" evidence="1">
    <location>
        <begin position="7"/>
        <end position="113"/>
    </location>
</feature>